<dbReference type="RefSeq" id="WP_133392067.1">
    <property type="nucleotide sequence ID" value="NZ_SMUW01000037.1"/>
</dbReference>
<dbReference type="InterPro" id="IPR001296">
    <property type="entry name" value="Glyco_trans_1"/>
</dbReference>
<dbReference type="SUPFAM" id="SSF53756">
    <property type="entry name" value="UDP-Glycosyltransferase/glycogen phosphorylase"/>
    <property type="match status" value="1"/>
</dbReference>
<gene>
    <name evidence="2" type="ORF">E1898_18910</name>
</gene>
<evidence type="ECO:0000259" key="1">
    <source>
        <dbReference type="Pfam" id="PF00534"/>
    </source>
</evidence>
<evidence type="ECO:0000313" key="3">
    <source>
        <dbReference type="Proteomes" id="UP000295438"/>
    </source>
</evidence>
<dbReference type="GO" id="GO:0016757">
    <property type="term" value="F:glycosyltransferase activity"/>
    <property type="evidence" value="ECO:0007669"/>
    <property type="project" value="InterPro"/>
</dbReference>
<accession>A0A4R5USS0</accession>
<comment type="caution">
    <text evidence="2">The sequence shown here is derived from an EMBL/GenBank/DDBJ whole genome shotgun (WGS) entry which is preliminary data.</text>
</comment>
<dbReference type="CDD" id="cd03801">
    <property type="entry name" value="GT4_PimA-like"/>
    <property type="match status" value="1"/>
</dbReference>
<dbReference type="Proteomes" id="UP000295438">
    <property type="component" value="Unassembled WGS sequence"/>
</dbReference>
<dbReference type="AlphaFoldDB" id="A0A4R5USS0"/>
<keyword evidence="3" id="KW-1185">Reference proteome</keyword>
<dbReference type="Gene3D" id="3.40.50.2000">
    <property type="entry name" value="Glycogen Phosphorylase B"/>
    <property type="match status" value="2"/>
</dbReference>
<dbReference type="PANTHER" id="PTHR12526">
    <property type="entry name" value="GLYCOSYLTRANSFERASE"/>
    <property type="match status" value="1"/>
</dbReference>
<dbReference type="Pfam" id="PF00534">
    <property type="entry name" value="Glycos_transf_1"/>
    <property type="match status" value="1"/>
</dbReference>
<evidence type="ECO:0000313" key="2">
    <source>
        <dbReference type="EMBL" id="TDK42045.1"/>
    </source>
</evidence>
<name>A0A4R5USS0_9BACT</name>
<proteinExistence type="predicted"/>
<keyword evidence="2" id="KW-0808">Transferase</keyword>
<organism evidence="2 3">
    <name type="scientific">Algoriphagus formosus</name>
    <dbReference type="NCBI Taxonomy" id="2007308"/>
    <lineage>
        <taxon>Bacteria</taxon>
        <taxon>Pseudomonadati</taxon>
        <taxon>Bacteroidota</taxon>
        <taxon>Cytophagia</taxon>
        <taxon>Cytophagales</taxon>
        <taxon>Cyclobacteriaceae</taxon>
        <taxon>Algoriphagus</taxon>
    </lineage>
</organism>
<protein>
    <submittedName>
        <fullName evidence="2">Glycosyltransferase family 1 protein</fullName>
    </submittedName>
</protein>
<feature type="domain" description="Glycosyl transferase family 1" evidence="1">
    <location>
        <begin position="195"/>
        <end position="332"/>
    </location>
</feature>
<dbReference type="EMBL" id="SMUW01000037">
    <property type="protein sequence ID" value="TDK42045.1"/>
    <property type="molecule type" value="Genomic_DNA"/>
</dbReference>
<sequence>MAKKKVLLILHYPPPIHGAGIMGDIIRKSERLKEEFHTRTIKIDSSVELHDIGRMSLKKVWLTLKFVIRVFWVVLAFRPNKVHYFSSSQGIAFYRDYLVSLSFKFLKVFNDLSIYYHYQAKYRLTKNWEMTISKWYFKNASIVVLSKELIEDFKVLPFWKKLSFYILPNTCKNLVSDDEFKSSLFFKNELDIVNFLYLSNMIPSKGYLEVLDVARYLNEKKVQALFSFAGDWMTKEDEEKFLKIVKELNLQNMIHIHGRVNDIQKKQLLSRAHFLIFPTRYPNEAFPLVLVEALQFGVLPITYINGGTPSIVNDNLGMLIKDNSLESLKNTALFASKRDRYMEKAFNARDKYLNDYRLFHFEKKLIDILNKEIEPVNLNNL</sequence>
<reference evidence="2 3" key="1">
    <citation type="submission" date="2019-03" db="EMBL/GenBank/DDBJ databases">
        <title>Algoriphagus aquimaris sp. nov., isolated form marine sediment in Pohang, Korea.</title>
        <authorList>
            <person name="Kim J."/>
            <person name="Yoon S.-H."/>
            <person name="Lee S.-S."/>
        </authorList>
    </citation>
    <scope>NUCLEOTIDE SEQUENCE [LARGE SCALE GENOMIC DNA]</scope>
    <source>
        <strain evidence="2 3">F21</strain>
    </source>
</reference>